<reference evidence="2" key="1">
    <citation type="submission" date="2023-07" db="EMBL/GenBank/DDBJ databases">
        <title>30 novel species of actinomycetes from the DSMZ collection.</title>
        <authorList>
            <person name="Nouioui I."/>
        </authorList>
    </citation>
    <scope>NUCLEOTIDE SEQUENCE [LARGE SCALE GENOMIC DNA]</scope>
    <source>
        <strain evidence="2">DSM 45055</strain>
    </source>
</reference>
<dbReference type="RefSeq" id="WP_311547573.1">
    <property type="nucleotide sequence ID" value="NZ_JAVREK010000035.1"/>
</dbReference>
<dbReference type="Proteomes" id="UP001183226">
    <property type="component" value="Unassembled WGS sequence"/>
</dbReference>
<name>A0ABU2L0J2_9ACTN</name>
<dbReference type="EMBL" id="JAVREK010000035">
    <property type="protein sequence ID" value="MDT0305058.1"/>
    <property type="molecule type" value="Genomic_DNA"/>
</dbReference>
<evidence type="ECO:0008006" key="3">
    <source>
        <dbReference type="Google" id="ProtNLM"/>
    </source>
</evidence>
<protein>
    <recommendedName>
        <fullName evidence="3">Minor tail protein</fullName>
    </recommendedName>
</protein>
<organism evidence="1 2">
    <name type="scientific">Streptomonospora wellingtoniae</name>
    <dbReference type="NCBI Taxonomy" id="3075544"/>
    <lineage>
        <taxon>Bacteria</taxon>
        <taxon>Bacillati</taxon>
        <taxon>Actinomycetota</taxon>
        <taxon>Actinomycetes</taxon>
        <taxon>Streptosporangiales</taxon>
        <taxon>Nocardiopsidaceae</taxon>
        <taxon>Streptomonospora</taxon>
    </lineage>
</organism>
<evidence type="ECO:0000313" key="2">
    <source>
        <dbReference type="Proteomes" id="UP001183226"/>
    </source>
</evidence>
<proteinExistence type="predicted"/>
<accession>A0ABU2L0J2</accession>
<comment type="caution">
    <text evidence="1">The sequence shown here is derived from an EMBL/GenBank/DDBJ whole genome shotgun (WGS) entry which is preliminary data.</text>
</comment>
<dbReference type="Gene3D" id="2.60.120.560">
    <property type="entry name" value="Exo-inulinase, domain 1"/>
    <property type="match status" value="1"/>
</dbReference>
<evidence type="ECO:0000313" key="1">
    <source>
        <dbReference type="EMBL" id="MDT0305058.1"/>
    </source>
</evidence>
<gene>
    <name evidence="1" type="ORF">RM446_23290</name>
</gene>
<keyword evidence="2" id="KW-1185">Reference proteome</keyword>
<sequence length="670" mass="70373">MAGKINPRVHMRAGSEWVDITSDVRTSEDITINRGRRDEGASVDPTTCSLLLNNRHGKYSPRHPGSPYYGLIGRNTPIRVRVGTPPPAPSPVLVDSFDRTVADGWGSADSGQAWVVDAGDVADFSVDGGVGTITVDAVSAIRRVTLDAGLADLDLTVRIRTDTAPVGEAYRGIQAGVYVRWDPDTNEGLFFGVTIGTDTGRPDGGLRVSTSILTPASTPAPEEVAPGVTAQAGGWLRLRVLATGPEVRMRVWPDGAEEPEVWHAQGYTTGYLAAGDVAVGGGITALDTPVPALLEFSDLEVREPTPPDIRTRMVGEVSEWPMRWDLSGNDVWVPITASGILRRLSQGSAAAPSALAATIPAHQPLAYWPLEDGPDAGLSAASGLEGGQPLRVQGLTFAEEDGPPGSGPLPVVTGVRGGFVSPAIEMTDTGVWEVDLLYYLAEDDFPEGVDQEMLSVASSGRAVRWRVSLGTGTTSGDLLIVLQAFDEDDAVLDSSAVDVQGTGVAFLDVWRQLRLNVREDGGDVYWTLFWVDEDGAGGGTTGTFSGSPGRVASISTTFGTELVGALAFGHLSVWGAPTTRGYFGAVAGFPGETARQRISRTSAQAGVPMVVSGEAATRMGAQPAASYLDVLTECADADGGILSEQRAALGLAYRGRDTLYNRGRTEGVGE</sequence>